<gene>
    <name evidence="3" type="ORF">E6P07_05070</name>
</gene>
<evidence type="ECO:0000259" key="1">
    <source>
        <dbReference type="Pfam" id="PF09002"/>
    </source>
</evidence>
<dbReference type="AlphaFoldDB" id="A0A6I6EAU7"/>
<name>A0A6I6EAU7_THETI</name>
<dbReference type="GO" id="GO:0003676">
    <property type="term" value="F:nucleic acid binding"/>
    <property type="evidence" value="ECO:0007669"/>
    <property type="project" value="InterPro"/>
</dbReference>
<proteinExistence type="predicted"/>
<dbReference type="InterPro" id="IPR011856">
    <property type="entry name" value="tRNA_endonuc-like_dom_sf"/>
</dbReference>
<evidence type="ECO:0000259" key="2">
    <source>
        <dbReference type="Pfam" id="PF23400"/>
    </source>
</evidence>
<dbReference type="OrthoDB" id="8477283at2"/>
<sequence>MMAMKIHIALVSAQILPNLIPILMERPDRVLLMVTREMAERRLDRRLEKLLKEQGIGVELCLDVPDAGLREIKAYADTLADRLIEEQADAEIVLNATGGTKLMSLGFVEAFRGIASHILYTDTAHRRIEYLPNAQASLPEPTPMGNVLDVPLYLAAQGFRFRRAASDDVSWREAVNQRKATCKFLGKHIADPNLQTFIGAMNRLVDRALENIPGTYEERLVAPDQAFETVPFGIWAKALGELMKAGLITWQDGSPDVTFTSVEAARFVRGGWLKEYAWHTVKDAGAFDTRLSVEGVWADTQKTINEFDVLACHINQLLFIEYKTPRIGPNNENDIAYKLKSLSQDARGLFGDTWLLSARQPSEVLIERAKQARFRLIGPDELANLRELVLDWLSGRD</sequence>
<dbReference type="Proteomes" id="UP000426424">
    <property type="component" value="Chromosome"/>
</dbReference>
<reference evidence="3 4" key="1">
    <citation type="submission" date="2019-12" db="EMBL/GenBank/DDBJ databases">
        <title>The complete genome of the thermophilic, anoxygenic phototrophic gammaproteobacterium Thermochromatium tepidum.</title>
        <authorList>
            <person name="Sattley W.M."/>
            <person name="Swingley W.D."/>
            <person name="Burchell B.M."/>
            <person name="Gurbani S.A."/>
            <person name="Kujawa C.M."/>
            <person name="Nuccio D.A."/>
            <person name="Schladweiler J."/>
            <person name="Shaffer K.N."/>
            <person name="Stokes L.M."/>
            <person name="Touchman J.W."/>
            <person name="Blankenship R.E."/>
            <person name="Madigan M.T."/>
        </authorList>
    </citation>
    <scope>NUCLEOTIDE SEQUENCE [LARGE SCALE GENOMIC DNA]</scope>
    <source>
        <strain evidence="3 4">ATCC 43061</strain>
    </source>
</reference>
<dbReference type="InterPro" id="IPR056339">
    <property type="entry name" value="CARF_Card1"/>
</dbReference>
<feature type="domain" description="Card1 CARF" evidence="2">
    <location>
        <begin position="6"/>
        <end position="131"/>
    </location>
</feature>
<dbReference type="InterPro" id="IPR015093">
    <property type="entry name" value="Card1_endonucl_dom"/>
</dbReference>
<evidence type="ECO:0000313" key="3">
    <source>
        <dbReference type="EMBL" id="QGU32416.1"/>
    </source>
</evidence>
<dbReference type="EMBL" id="CP039268">
    <property type="protein sequence ID" value="QGU32416.1"/>
    <property type="molecule type" value="Genomic_DNA"/>
</dbReference>
<keyword evidence="4" id="KW-1185">Reference proteome</keyword>
<dbReference type="KEGG" id="ttp:E6P07_05070"/>
<dbReference type="SUPFAM" id="SSF52980">
    <property type="entry name" value="Restriction endonuclease-like"/>
    <property type="match status" value="1"/>
</dbReference>
<dbReference type="InterPro" id="IPR011335">
    <property type="entry name" value="Restrct_endonuc-II-like"/>
</dbReference>
<dbReference type="Pfam" id="PF09002">
    <property type="entry name" value="Card1_endonuc"/>
    <property type="match status" value="1"/>
</dbReference>
<dbReference type="Gene3D" id="3.40.50.10770">
    <property type="entry name" value="Hypothetical protein VC1899 like domain (Restriction endonuclease-like)"/>
    <property type="match status" value="1"/>
</dbReference>
<feature type="domain" description="Card1 endonuclease" evidence="1">
    <location>
        <begin position="263"/>
        <end position="393"/>
    </location>
</feature>
<protein>
    <submittedName>
        <fullName evidence="3">DUF1887 family protein</fullName>
    </submittedName>
</protein>
<dbReference type="Gene3D" id="3.40.1350.10">
    <property type="match status" value="1"/>
</dbReference>
<organism evidence="3 4">
    <name type="scientific">Thermochromatium tepidum ATCC 43061</name>
    <dbReference type="NCBI Taxonomy" id="316276"/>
    <lineage>
        <taxon>Bacteria</taxon>
        <taxon>Pseudomonadati</taxon>
        <taxon>Pseudomonadota</taxon>
        <taxon>Gammaproteobacteria</taxon>
        <taxon>Chromatiales</taxon>
        <taxon>Chromatiaceae</taxon>
        <taxon>Thermochromatium</taxon>
    </lineage>
</organism>
<dbReference type="Pfam" id="PF23400">
    <property type="entry name" value="CARF_Card1"/>
    <property type="match status" value="1"/>
</dbReference>
<accession>A0A6I6EAU7</accession>
<evidence type="ECO:0000313" key="4">
    <source>
        <dbReference type="Proteomes" id="UP000426424"/>
    </source>
</evidence>